<dbReference type="PROSITE" id="PS50213">
    <property type="entry name" value="FAS1"/>
    <property type="match status" value="4"/>
</dbReference>
<evidence type="ECO:0000256" key="1">
    <source>
        <dbReference type="SAM" id="SignalP"/>
    </source>
</evidence>
<evidence type="ECO:0000313" key="3">
    <source>
        <dbReference type="EMBL" id="CAK8989962.1"/>
    </source>
</evidence>
<dbReference type="Gene3D" id="2.30.180.10">
    <property type="entry name" value="FAS1 domain"/>
    <property type="match status" value="4"/>
</dbReference>
<accession>A0ABP0HJ38</accession>
<dbReference type="Pfam" id="PF02469">
    <property type="entry name" value="Fasciclin"/>
    <property type="match status" value="4"/>
</dbReference>
<dbReference type="InterPro" id="IPR036378">
    <property type="entry name" value="FAS1_dom_sf"/>
</dbReference>
<dbReference type="InterPro" id="IPR050904">
    <property type="entry name" value="Adhesion/Biosynth-related"/>
</dbReference>
<dbReference type="SMART" id="SM00554">
    <property type="entry name" value="FAS1"/>
    <property type="match status" value="4"/>
</dbReference>
<keyword evidence="1" id="KW-0732">Signal</keyword>
<reference evidence="3 4" key="1">
    <citation type="submission" date="2024-02" db="EMBL/GenBank/DDBJ databases">
        <authorList>
            <person name="Chen Y."/>
            <person name="Shah S."/>
            <person name="Dougan E. K."/>
            <person name="Thang M."/>
            <person name="Chan C."/>
        </authorList>
    </citation>
    <scope>NUCLEOTIDE SEQUENCE [LARGE SCALE GENOMIC DNA]</scope>
</reference>
<keyword evidence="4" id="KW-1185">Reference proteome</keyword>
<feature type="chain" id="PRO_5045628508" evidence="1">
    <location>
        <begin position="20"/>
        <end position="635"/>
    </location>
</feature>
<comment type="caution">
    <text evidence="3">The sequence shown here is derived from an EMBL/GenBank/DDBJ whole genome shotgun (WGS) entry which is preliminary data.</text>
</comment>
<evidence type="ECO:0000259" key="2">
    <source>
        <dbReference type="PROSITE" id="PS50213"/>
    </source>
</evidence>
<feature type="domain" description="FAS1" evidence="2">
    <location>
        <begin position="23"/>
        <end position="154"/>
    </location>
</feature>
<protein>
    <submittedName>
        <fullName evidence="3">Transforming growth factor-beta-induced protein ig-h3 (Beta ig-h3) (Kerato-epithelin) (RGD-containing collagen-associated protein) (RGD-CAP)</fullName>
    </submittedName>
</protein>
<dbReference type="PANTHER" id="PTHR10900:SF77">
    <property type="entry name" value="FI19380P1"/>
    <property type="match status" value="1"/>
</dbReference>
<dbReference type="InterPro" id="IPR000782">
    <property type="entry name" value="FAS1_domain"/>
</dbReference>
<keyword evidence="3" id="KW-0176">Collagen</keyword>
<dbReference type="Proteomes" id="UP001642464">
    <property type="component" value="Unassembled WGS sequence"/>
</dbReference>
<dbReference type="SUPFAM" id="SSF82153">
    <property type="entry name" value="FAS1 domain"/>
    <property type="match status" value="4"/>
</dbReference>
<organism evidence="3 4">
    <name type="scientific">Durusdinium trenchii</name>
    <dbReference type="NCBI Taxonomy" id="1381693"/>
    <lineage>
        <taxon>Eukaryota</taxon>
        <taxon>Sar</taxon>
        <taxon>Alveolata</taxon>
        <taxon>Dinophyceae</taxon>
        <taxon>Suessiales</taxon>
        <taxon>Symbiodiniaceae</taxon>
        <taxon>Durusdinium</taxon>
    </lineage>
</organism>
<proteinExistence type="predicted"/>
<feature type="domain" description="FAS1" evidence="2">
    <location>
        <begin position="165"/>
        <end position="296"/>
    </location>
</feature>
<dbReference type="EMBL" id="CAXAMM010001003">
    <property type="protein sequence ID" value="CAK8989962.1"/>
    <property type="molecule type" value="Genomic_DNA"/>
</dbReference>
<gene>
    <name evidence="3" type="ORF">SCF082_LOCUS2060</name>
</gene>
<sequence length="635" mass="68298">MGKLCGLLLLFRLLWHCDAYTQAESITGVMATMSELSILYSAVRIANLNFILEGVGPFTVFAPTNDAFRLLGPGITATLTKLENTAYLTQVLQYHVCYGDTPSQQLLQGQDLSTFQGDTLSVTSITPFVVNDIPISRQDLSAANGLIHTIREVMMPPNFQLPAPTMSLVELVKSESYLSSLAQAIEQTGLESALSESPLTVLMPTNEAFTNLGNGILESLLLPPNLDKLRQVVLHHVLDGNQDTTKLAAGNTMMTKAGGQILITQTSPLKVDSLSMAISTDVPATNGVLHVVDTVILPSGFVYPDKNLLQLVEGSPSLSIFAAAIRAAGLESTLSGRFSGDSRYTMFAPTNDAFEALGIGVASSLLMPANEVKLRQVLRYHLLSGAFQSFEFTANVPVQTLEQSLVKIGSVRPLVVDNARALSTDVPATNGIIHMLSGVLLPVGFRFPDKNVMQLADSTDSLSTFNSLVQLAGLTETLANTGPYTIFAPTNAAFALLGEDTLQELRQSDKRELLQILKYHVINGKIDSTRLRYGRDIATLEGSFITVKPWTELGWQGIAYESLQPPVTMNMDVEVSTENALATNGIAHFVNKVLVPPGVELGTPAAANSPATLASSCETRQALLGLVLLLWYCQA</sequence>
<feature type="domain" description="FAS1" evidence="2">
    <location>
        <begin position="305"/>
        <end position="440"/>
    </location>
</feature>
<name>A0ABP0HJ38_9DINO</name>
<dbReference type="PANTHER" id="PTHR10900">
    <property type="entry name" value="PERIOSTIN-RELATED"/>
    <property type="match status" value="1"/>
</dbReference>
<evidence type="ECO:0000313" key="4">
    <source>
        <dbReference type="Proteomes" id="UP001642464"/>
    </source>
</evidence>
<feature type="signal peptide" evidence="1">
    <location>
        <begin position="1"/>
        <end position="19"/>
    </location>
</feature>
<feature type="domain" description="FAS1" evidence="2">
    <location>
        <begin position="449"/>
        <end position="594"/>
    </location>
</feature>